<dbReference type="STRING" id="1344416.A0A138ZYR6"/>
<dbReference type="OrthoDB" id="2017893at2759"/>
<evidence type="ECO:0000259" key="3">
    <source>
        <dbReference type="PROSITE" id="PS50056"/>
    </source>
</evidence>
<dbReference type="Proteomes" id="UP000070544">
    <property type="component" value="Unassembled WGS sequence"/>
</dbReference>
<dbReference type="PRINTS" id="PR00700">
    <property type="entry name" value="PRTYPHPHTASE"/>
</dbReference>
<dbReference type="SUPFAM" id="SSF52799">
    <property type="entry name" value="(Phosphotyrosine protein) phosphatases II"/>
    <property type="match status" value="1"/>
</dbReference>
<dbReference type="InterPro" id="IPR000242">
    <property type="entry name" value="PTP_cat"/>
</dbReference>
<dbReference type="InterPro" id="IPR003595">
    <property type="entry name" value="Tyr_Pase_cat"/>
</dbReference>
<name>A0A138ZYR6_GONPJ</name>
<dbReference type="Gene3D" id="3.90.190.10">
    <property type="entry name" value="Protein tyrosine phosphatase superfamily"/>
    <property type="match status" value="1"/>
</dbReference>
<dbReference type="Pfam" id="PF00782">
    <property type="entry name" value="DSPc"/>
    <property type="match status" value="1"/>
</dbReference>
<dbReference type="EMBL" id="KQ965857">
    <property type="protein sequence ID" value="KXS09621.1"/>
    <property type="molecule type" value="Genomic_DNA"/>
</dbReference>
<evidence type="ECO:0000259" key="2">
    <source>
        <dbReference type="PROSITE" id="PS50055"/>
    </source>
</evidence>
<dbReference type="GO" id="GO:0004725">
    <property type="term" value="F:protein tyrosine phosphatase activity"/>
    <property type="evidence" value="ECO:0007669"/>
    <property type="project" value="InterPro"/>
</dbReference>
<dbReference type="InterPro" id="IPR000340">
    <property type="entry name" value="Dual-sp_phosphatase_cat-dom"/>
</dbReference>
<dbReference type="PROSITE" id="PS50055">
    <property type="entry name" value="TYR_PHOSPHATASE_PTP"/>
    <property type="match status" value="1"/>
</dbReference>
<feature type="domain" description="Tyrosine-protein phosphatase" evidence="2">
    <location>
        <begin position="1"/>
        <end position="159"/>
    </location>
</feature>
<organism evidence="4 5">
    <name type="scientific">Gonapodya prolifera (strain JEL478)</name>
    <name type="common">Monoblepharis prolifera</name>
    <dbReference type="NCBI Taxonomy" id="1344416"/>
    <lineage>
        <taxon>Eukaryota</taxon>
        <taxon>Fungi</taxon>
        <taxon>Fungi incertae sedis</taxon>
        <taxon>Chytridiomycota</taxon>
        <taxon>Chytridiomycota incertae sedis</taxon>
        <taxon>Monoblepharidomycetes</taxon>
        <taxon>Monoblepharidales</taxon>
        <taxon>Gonapodyaceae</taxon>
        <taxon>Gonapodya</taxon>
    </lineage>
</organism>
<protein>
    <submittedName>
        <fullName evidence="4">Phosphatases II</fullName>
    </submittedName>
</protein>
<sequence length="214" mass="24106">MAPYICTACGGPKCMYCGHNWRKWWTRGGSRYRGHETDVEGLYGTWVTDTLLLMSRPSTRINREYSLPTRLHSSGIRAIVCLQEVGEHPFCGDNLQESGLSYMPDEFEREGIKFINPSWEDLNVPTVEHMLNVVKFMYGIISAGGKVAVHCHAGLGRAGLTGCCYLLYSDSTQTSESVLDLVRRKRSSGTVQNDKQEQFLRDFEAFARAGKPRL</sequence>
<dbReference type="SMART" id="SM00404">
    <property type="entry name" value="PTPc_motif"/>
    <property type="match status" value="1"/>
</dbReference>
<dbReference type="SMART" id="SM00195">
    <property type="entry name" value="DSPc"/>
    <property type="match status" value="1"/>
</dbReference>
<evidence type="ECO:0000313" key="5">
    <source>
        <dbReference type="Proteomes" id="UP000070544"/>
    </source>
</evidence>
<evidence type="ECO:0000259" key="1">
    <source>
        <dbReference type="PROSITE" id="PS50054"/>
    </source>
</evidence>
<dbReference type="PROSITE" id="PS50054">
    <property type="entry name" value="TYR_PHOSPHATASE_DUAL"/>
    <property type="match status" value="1"/>
</dbReference>
<dbReference type="InterPro" id="IPR050561">
    <property type="entry name" value="PTP"/>
</dbReference>
<dbReference type="InterPro" id="IPR000387">
    <property type="entry name" value="Tyr_Pase_dom"/>
</dbReference>
<keyword evidence="5" id="KW-1185">Reference proteome</keyword>
<dbReference type="AlphaFoldDB" id="A0A138ZYR6"/>
<evidence type="ECO:0000313" key="4">
    <source>
        <dbReference type="EMBL" id="KXS09621.1"/>
    </source>
</evidence>
<dbReference type="InterPro" id="IPR029021">
    <property type="entry name" value="Prot-tyrosine_phosphatase-like"/>
</dbReference>
<dbReference type="FunFam" id="3.90.190.10:FF:000157">
    <property type="entry name" value="Protein-tyrosine phosphatase"/>
    <property type="match status" value="1"/>
</dbReference>
<feature type="domain" description="Tyrosine specific protein phosphatases" evidence="3">
    <location>
        <begin position="128"/>
        <end position="197"/>
    </location>
</feature>
<dbReference type="InterPro" id="IPR020422">
    <property type="entry name" value="TYR_PHOSPHATASE_DUAL_dom"/>
</dbReference>
<reference evidence="4 5" key="1">
    <citation type="journal article" date="2015" name="Genome Biol. Evol.">
        <title>Phylogenomic analyses indicate that early fungi evolved digesting cell walls of algal ancestors of land plants.</title>
        <authorList>
            <person name="Chang Y."/>
            <person name="Wang S."/>
            <person name="Sekimoto S."/>
            <person name="Aerts A.L."/>
            <person name="Choi C."/>
            <person name="Clum A."/>
            <person name="LaButti K.M."/>
            <person name="Lindquist E.A."/>
            <person name="Yee Ngan C."/>
            <person name="Ohm R.A."/>
            <person name="Salamov A.A."/>
            <person name="Grigoriev I.V."/>
            <person name="Spatafora J.W."/>
            <person name="Berbee M.L."/>
        </authorList>
    </citation>
    <scope>NUCLEOTIDE SEQUENCE [LARGE SCALE GENOMIC DNA]</scope>
    <source>
        <strain evidence="4 5">JEL478</strain>
    </source>
</reference>
<dbReference type="OMA" id="WINDSKH"/>
<dbReference type="PANTHER" id="PTHR23339">
    <property type="entry name" value="TYROSINE SPECIFIC PROTEIN PHOSPHATASE AND DUAL SPECIFICITY PROTEIN PHOSPHATASE"/>
    <property type="match status" value="1"/>
</dbReference>
<dbReference type="PROSITE" id="PS50056">
    <property type="entry name" value="TYR_PHOSPHATASE_2"/>
    <property type="match status" value="1"/>
</dbReference>
<feature type="domain" description="Tyrosine-protein phosphatase" evidence="1">
    <location>
        <begin position="42"/>
        <end position="209"/>
    </location>
</feature>
<accession>A0A138ZYR6</accession>
<gene>
    <name evidence="4" type="ORF">M427DRAFT_63819</name>
</gene>
<proteinExistence type="predicted"/>